<evidence type="ECO:0000256" key="3">
    <source>
        <dbReference type="ARBA" id="ARBA00022475"/>
    </source>
</evidence>
<keyword evidence="2" id="KW-0813">Transport</keyword>
<protein>
    <submittedName>
        <fullName evidence="9">Enterobactin exporter EntS</fullName>
    </submittedName>
</protein>
<dbReference type="InterPro" id="IPR020846">
    <property type="entry name" value="MFS_dom"/>
</dbReference>
<feature type="transmembrane region" description="Helical" evidence="7">
    <location>
        <begin position="186"/>
        <end position="205"/>
    </location>
</feature>
<evidence type="ECO:0000313" key="10">
    <source>
        <dbReference type="Proteomes" id="UP001055117"/>
    </source>
</evidence>
<dbReference type="InterPro" id="IPR036259">
    <property type="entry name" value="MFS_trans_sf"/>
</dbReference>
<gene>
    <name evidence="9" type="primary">entS</name>
    <name evidence="9" type="ORF">AFCDBAGC_0459</name>
</gene>
<dbReference type="Gene3D" id="1.20.1250.20">
    <property type="entry name" value="MFS general substrate transporter like domains"/>
    <property type="match status" value="1"/>
</dbReference>
<feature type="transmembrane region" description="Helical" evidence="7">
    <location>
        <begin position="381"/>
        <end position="405"/>
    </location>
</feature>
<dbReference type="CDD" id="cd06173">
    <property type="entry name" value="MFS_MefA_like"/>
    <property type="match status" value="1"/>
</dbReference>
<keyword evidence="3" id="KW-1003">Cell membrane</keyword>
<dbReference type="PROSITE" id="PS50850">
    <property type="entry name" value="MFS"/>
    <property type="match status" value="1"/>
</dbReference>
<evidence type="ECO:0000256" key="4">
    <source>
        <dbReference type="ARBA" id="ARBA00022692"/>
    </source>
</evidence>
<feature type="transmembrane region" description="Helical" evidence="7">
    <location>
        <begin position="158"/>
        <end position="180"/>
    </location>
</feature>
<evidence type="ECO:0000256" key="7">
    <source>
        <dbReference type="SAM" id="Phobius"/>
    </source>
</evidence>
<name>A0ABQ4QC83_9HYPH</name>
<comment type="caution">
    <text evidence="9">The sequence shown here is derived from an EMBL/GenBank/DDBJ whole genome shotgun (WGS) entry which is preliminary data.</text>
</comment>
<evidence type="ECO:0000313" key="9">
    <source>
        <dbReference type="EMBL" id="GJD42621.1"/>
    </source>
</evidence>
<evidence type="ECO:0000256" key="6">
    <source>
        <dbReference type="ARBA" id="ARBA00023136"/>
    </source>
</evidence>
<dbReference type="PANTHER" id="PTHR23513:SF9">
    <property type="entry name" value="ENTEROBACTIN EXPORTER ENTS"/>
    <property type="match status" value="1"/>
</dbReference>
<dbReference type="SUPFAM" id="SSF103473">
    <property type="entry name" value="MFS general substrate transporter"/>
    <property type="match status" value="1"/>
</dbReference>
<dbReference type="PANTHER" id="PTHR23513">
    <property type="entry name" value="INTEGRAL MEMBRANE EFFLUX PROTEIN-RELATED"/>
    <property type="match status" value="1"/>
</dbReference>
<keyword evidence="5 7" id="KW-1133">Transmembrane helix</keyword>
<feature type="transmembrane region" description="Helical" evidence="7">
    <location>
        <begin position="272"/>
        <end position="291"/>
    </location>
</feature>
<evidence type="ECO:0000256" key="1">
    <source>
        <dbReference type="ARBA" id="ARBA00004651"/>
    </source>
</evidence>
<proteinExistence type="predicted"/>
<sequence length="430" mass="44680">MTKRFRVATTQAMYEPSSSGWTVFRNGDFRLFGMSRFLTGLAYQMQAVAVGWFVYDLTHSALALGLVGLAGFLPAMLAALITGHVADTYDRRLVAAASFAVQAATSAALLAYAWRGAGAVWPIYGLVVLIGTARAFANPSLQALLPTLVPRDLFGSAIAWNASLWQSASVLGPALGGFLYALGPKVVFGSASASFALAAVATAAIRFRPAPVSERPPVTWATLSAGIGYIRAHPVVLGAISLDLFAVLLGGATALLPIFAAEVLHVGPLGLGALRSMPAAGAVLMAVVLAYRPLRRHAGVRMLRAVAVFGVAIIVFGLSTSLPLSMACLFVTGAADMISVYVRQTFVQGETPDAMRGRVSAVNTVFIGASNELGEFESGSVAALIGAVPAVVVGGAATVLVAVLWGRLFPALRARDRLLPRGEAGGRRPS</sequence>
<feature type="transmembrane region" description="Helical" evidence="7">
    <location>
        <begin position="303"/>
        <end position="332"/>
    </location>
</feature>
<evidence type="ECO:0000256" key="2">
    <source>
        <dbReference type="ARBA" id="ARBA00022448"/>
    </source>
</evidence>
<feature type="transmembrane region" description="Helical" evidence="7">
    <location>
        <begin position="235"/>
        <end position="260"/>
    </location>
</feature>
<feature type="transmembrane region" description="Helical" evidence="7">
    <location>
        <begin position="93"/>
        <end position="113"/>
    </location>
</feature>
<reference evidence="9 10" key="1">
    <citation type="journal article" date="2021" name="Front. Microbiol.">
        <title>Comprehensive Comparative Genomics and Phenotyping of Methylobacterium Species.</title>
        <authorList>
            <person name="Alessa O."/>
            <person name="Ogura Y."/>
            <person name="Fujitani Y."/>
            <person name="Takami H."/>
            <person name="Hayashi T."/>
            <person name="Sahin N."/>
            <person name="Tani A."/>
        </authorList>
    </citation>
    <scope>NUCLEOTIDE SEQUENCE [LARGE SCALE GENOMIC DNA]</scope>
    <source>
        <strain evidence="9 10">DSM 23679</strain>
    </source>
</reference>
<keyword evidence="10" id="KW-1185">Reference proteome</keyword>
<dbReference type="Pfam" id="PF05977">
    <property type="entry name" value="MFS_3"/>
    <property type="match status" value="1"/>
</dbReference>
<feature type="transmembrane region" description="Helical" evidence="7">
    <location>
        <begin position="37"/>
        <end position="55"/>
    </location>
</feature>
<organism evidence="9 10">
    <name type="scientific">Methylobacterium cerastii</name>
    <dbReference type="NCBI Taxonomy" id="932741"/>
    <lineage>
        <taxon>Bacteria</taxon>
        <taxon>Pseudomonadati</taxon>
        <taxon>Pseudomonadota</taxon>
        <taxon>Alphaproteobacteria</taxon>
        <taxon>Hyphomicrobiales</taxon>
        <taxon>Methylobacteriaceae</taxon>
        <taxon>Methylobacterium</taxon>
    </lineage>
</organism>
<keyword evidence="4 7" id="KW-0812">Transmembrane</keyword>
<evidence type="ECO:0000256" key="5">
    <source>
        <dbReference type="ARBA" id="ARBA00022989"/>
    </source>
</evidence>
<dbReference type="Proteomes" id="UP001055117">
    <property type="component" value="Unassembled WGS sequence"/>
</dbReference>
<dbReference type="InterPro" id="IPR010290">
    <property type="entry name" value="TM_effector"/>
</dbReference>
<accession>A0ABQ4QC83</accession>
<comment type="subcellular location">
    <subcellularLocation>
        <location evidence="1">Cell membrane</location>
        <topology evidence="1">Multi-pass membrane protein</topology>
    </subcellularLocation>
</comment>
<evidence type="ECO:0000259" key="8">
    <source>
        <dbReference type="PROSITE" id="PS50850"/>
    </source>
</evidence>
<feature type="transmembrane region" description="Helical" evidence="7">
    <location>
        <begin position="61"/>
        <end position="81"/>
    </location>
</feature>
<dbReference type="EMBL" id="BPQG01000006">
    <property type="protein sequence ID" value="GJD42621.1"/>
    <property type="molecule type" value="Genomic_DNA"/>
</dbReference>
<feature type="domain" description="Major facilitator superfamily (MFS) profile" evidence="8">
    <location>
        <begin position="28"/>
        <end position="413"/>
    </location>
</feature>
<keyword evidence="6 7" id="KW-0472">Membrane</keyword>